<feature type="compositionally biased region" description="Polar residues" evidence="1">
    <location>
        <begin position="777"/>
        <end position="789"/>
    </location>
</feature>
<feature type="compositionally biased region" description="Low complexity" evidence="1">
    <location>
        <begin position="834"/>
        <end position="845"/>
    </location>
</feature>
<proteinExistence type="predicted"/>
<feature type="compositionally biased region" description="Low complexity" evidence="1">
    <location>
        <begin position="44"/>
        <end position="64"/>
    </location>
</feature>
<accession>A0AAE1ESY4</accession>
<feature type="compositionally biased region" description="Basic and acidic residues" evidence="1">
    <location>
        <begin position="536"/>
        <end position="574"/>
    </location>
</feature>
<sequence>MRHTVGVWVWAWCVCVVAAGELRRDEAGVLRSILFGVESPVLYSTSSSSTSSGRHSSSHPWGSRSYHRIYRDSNIQGGGMVQDSSPGTTYYTSSNQGTIPHGTHQRRISHDSLSPQRTHYSNSRDNTAHRTHQHMISQDSSDPQRTSRYPNSRVNTTHRNHQHRISHDSSDPQRTPHYSNSRDNTGGHGTQPQHRTYHQNQSVQGTNRGYTTQRGTSVDSTGHHNKGTSSSSSSDGDIQHYHHHQTPPHIRTSQDSSVSHGVSESHNPHHRTSEDPYSHRTQYRTPHQGYGTHHGASADSDSGRTQHRTFHYSQPRLTHHNTSTHGTEDAQSRDEEVWGHTPSIPQPHPNPALNQPSGALPHRDVSRDQGNSFRAVGGRGDGGDSRDSSMRTYGIPGHTSRHSDDTRYSEDPPRSSFEASYNPGDTRDGGDTHGGSWGTRVSDGDTHTHSGDTLGESGEPRRPDPHFPASIPDPHHSDPVQHPNPHDEDSSHSQYSPGYSTVAGHTHTSQDTRAEGHNQASQDTRGEGYTGASQDTRGEGHTRASQYTRDEGHIRASQDTRGEEHDTPEEHTDPRPNLCCGSVVPLDSQNILSTGEFSRVAPIGSIKVVAVPAPDTDLYPPGKVKDLKVSLRGPNAMALTWTTPGDDFDSGAVSRYTLRLSPTVSDLQESQFNQAPETTLVELPEEALRSGRVYQEAGTRVGMRLPLPTWLMQGRVYYLALRAYDDQDNQSPVSNLARLFLPRTSVGHVVVRTPYEHTPARHPTTTAEGGEGHESGDTVSVNVESASNTDGGGAVRYTEHPVTPSVDDDEHLHRLSPAPEPTETSVSGTVKEVSGGQDSSTSGTGRETEEVEEEGRGGEGERTRNNRRNKKRKNKKRKNKRKGGRKGRRGGGGGRRRQEESSSDSDPSACGLGVQERQHEEETEEEEEEEVSLCQARASLSLVITYFEQQREVAHLDYLWAAMNTLDQKMPPPWQNNPSSGTTNTNPSRRSEASEGGSIGVGGGGGGGGSSSSSNGGGGGDGGSGSSSNGGGGGGGEFTGTALVV</sequence>
<keyword evidence="4" id="KW-1185">Reference proteome</keyword>
<feature type="compositionally biased region" description="Polar residues" evidence="1">
    <location>
        <begin position="311"/>
        <end position="325"/>
    </location>
</feature>
<name>A0AAE1ESY4_PETCI</name>
<feature type="compositionally biased region" description="Polar residues" evidence="1">
    <location>
        <begin position="134"/>
        <end position="155"/>
    </location>
</feature>
<feature type="compositionally biased region" description="Basic and acidic residues" evidence="1">
    <location>
        <begin position="326"/>
        <end position="338"/>
    </location>
</feature>
<dbReference type="AlphaFoldDB" id="A0AAE1ESY4"/>
<gene>
    <name evidence="3" type="ORF">Pcinc_033003</name>
</gene>
<feature type="compositionally biased region" description="Polar residues" evidence="1">
    <location>
        <begin position="251"/>
        <end position="265"/>
    </location>
</feature>
<evidence type="ECO:0000313" key="3">
    <source>
        <dbReference type="EMBL" id="KAK3860984.1"/>
    </source>
</evidence>
<feature type="compositionally biased region" description="Gly residues" evidence="1">
    <location>
        <begin position="997"/>
        <end position="1038"/>
    </location>
</feature>
<evidence type="ECO:0000313" key="4">
    <source>
        <dbReference type="Proteomes" id="UP001286313"/>
    </source>
</evidence>
<feature type="compositionally biased region" description="Basic residues" evidence="1">
    <location>
        <begin position="865"/>
        <end position="889"/>
    </location>
</feature>
<feature type="compositionally biased region" description="Polar residues" evidence="1">
    <location>
        <begin position="172"/>
        <end position="220"/>
    </location>
</feature>
<feature type="region of interest" description="Disordered" evidence="1">
    <location>
        <begin position="969"/>
        <end position="1045"/>
    </location>
</feature>
<feature type="compositionally biased region" description="Polar residues" evidence="1">
    <location>
        <begin position="111"/>
        <end position="125"/>
    </location>
</feature>
<feature type="compositionally biased region" description="Polar residues" evidence="1">
    <location>
        <begin position="82"/>
        <end position="98"/>
    </location>
</feature>
<dbReference type="InterPro" id="IPR036116">
    <property type="entry name" value="FN3_sf"/>
</dbReference>
<feature type="compositionally biased region" description="Basic and acidic residues" evidence="1">
    <location>
        <begin position="473"/>
        <end position="491"/>
    </location>
</feature>
<dbReference type="Gene3D" id="2.60.40.10">
    <property type="entry name" value="Immunoglobulins"/>
    <property type="match status" value="1"/>
</dbReference>
<feature type="region of interest" description="Disordered" evidence="1">
    <location>
        <begin position="754"/>
        <end position="933"/>
    </location>
</feature>
<reference evidence="3" key="1">
    <citation type="submission" date="2023-10" db="EMBL/GenBank/DDBJ databases">
        <title>Genome assemblies of two species of porcelain crab, Petrolisthes cinctipes and Petrolisthes manimaculis (Anomura: Porcellanidae).</title>
        <authorList>
            <person name="Angst P."/>
        </authorList>
    </citation>
    <scope>NUCLEOTIDE SEQUENCE</scope>
    <source>
        <strain evidence="3">PB745_01</strain>
        <tissue evidence="3">Gill</tissue>
    </source>
</reference>
<feature type="chain" id="PRO_5042218071" description="Fibronectin type-III domain-containing protein" evidence="2">
    <location>
        <begin position="20"/>
        <end position="1045"/>
    </location>
</feature>
<dbReference type="SUPFAM" id="SSF49265">
    <property type="entry name" value="Fibronectin type III"/>
    <property type="match status" value="1"/>
</dbReference>
<feature type="compositionally biased region" description="Acidic residues" evidence="1">
    <location>
        <begin position="921"/>
        <end position="931"/>
    </location>
</feature>
<feature type="compositionally biased region" description="Low complexity" evidence="1">
    <location>
        <begin position="976"/>
        <end position="988"/>
    </location>
</feature>
<organism evidence="3 4">
    <name type="scientific">Petrolisthes cinctipes</name>
    <name type="common">Flat porcelain crab</name>
    <dbReference type="NCBI Taxonomy" id="88211"/>
    <lineage>
        <taxon>Eukaryota</taxon>
        <taxon>Metazoa</taxon>
        <taxon>Ecdysozoa</taxon>
        <taxon>Arthropoda</taxon>
        <taxon>Crustacea</taxon>
        <taxon>Multicrustacea</taxon>
        <taxon>Malacostraca</taxon>
        <taxon>Eumalacostraca</taxon>
        <taxon>Eucarida</taxon>
        <taxon>Decapoda</taxon>
        <taxon>Pleocyemata</taxon>
        <taxon>Anomura</taxon>
        <taxon>Galatheoidea</taxon>
        <taxon>Porcellanidae</taxon>
        <taxon>Petrolisthes</taxon>
    </lineage>
</organism>
<comment type="caution">
    <text evidence="3">The sequence shown here is derived from an EMBL/GenBank/DDBJ whole genome shotgun (WGS) entry which is preliminary data.</text>
</comment>
<dbReference type="InterPro" id="IPR013783">
    <property type="entry name" value="Ig-like_fold"/>
</dbReference>
<feature type="signal peptide" evidence="2">
    <location>
        <begin position="1"/>
        <end position="19"/>
    </location>
</feature>
<feature type="compositionally biased region" description="Basic and acidic residues" evidence="1">
    <location>
        <begin position="854"/>
        <end position="864"/>
    </location>
</feature>
<keyword evidence="2" id="KW-0732">Signal</keyword>
<protein>
    <recommendedName>
        <fullName evidence="5">Fibronectin type-III domain-containing protein</fullName>
    </recommendedName>
</protein>
<evidence type="ECO:0000256" key="2">
    <source>
        <dbReference type="SAM" id="SignalP"/>
    </source>
</evidence>
<feature type="region of interest" description="Disordered" evidence="1">
    <location>
        <begin position="43"/>
        <end position="581"/>
    </location>
</feature>
<evidence type="ECO:0000256" key="1">
    <source>
        <dbReference type="SAM" id="MobiDB-lite"/>
    </source>
</evidence>
<dbReference type="Proteomes" id="UP001286313">
    <property type="component" value="Unassembled WGS sequence"/>
</dbReference>
<evidence type="ECO:0008006" key="5">
    <source>
        <dbReference type="Google" id="ProtNLM"/>
    </source>
</evidence>
<dbReference type="EMBL" id="JAWQEG010004593">
    <property type="protein sequence ID" value="KAK3860984.1"/>
    <property type="molecule type" value="Genomic_DNA"/>
</dbReference>
<feature type="compositionally biased region" description="Basic and acidic residues" evidence="1">
    <location>
        <begin position="401"/>
        <end position="413"/>
    </location>
</feature>